<feature type="non-terminal residue" evidence="1">
    <location>
        <position position="1"/>
    </location>
</feature>
<evidence type="ECO:0000313" key="1">
    <source>
        <dbReference type="EMBL" id="CAL4146154.1"/>
    </source>
</evidence>
<comment type="caution">
    <text evidence="1">The sequence shown here is derived from an EMBL/GenBank/DDBJ whole genome shotgun (WGS) entry which is preliminary data.</text>
</comment>
<dbReference type="AlphaFoldDB" id="A0AAV2S0D9"/>
<proteinExistence type="predicted"/>
<evidence type="ECO:0000313" key="2">
    <source>
        <dbReference type="Proteomes" id="UP001497623"/>
    </source>
</evidence>
<name>A0AAV2S0D9_MEGNR</name>
<evidence type="ECO:0008006" key="3">
    <source>
        <dbReference type="Google" id="ProtNLM"/>
    </source>
</evidence>
<dbReference type="Proteomes" id="UP001497623">
    <property type="component" value="Unassembled WGS sequence"/>
</dbReference>
<organism evidence="1 2">
    <name type="scientific">Meganyctiphanes norvegica</name>
    <name type="common">Northern krill</name>
    <name type="synonym">Thysanopoda norvegica</name>
    <dbReference type="NCBI Taxonomy" id="48144"/>
    <lineage>
        <taxon>Eukaryota</taxon>
        <taxon>Metazoa</taxon>
        <taxon>Ecdysozoa</taxon>
        <taxon>Arthropoda</taxon>
        <taxon>Crustacea</taxon>
        <taxon>Multicrustacea</taxon>
        <taxon>Malacostraca</taxon>
        <taxon>Eumalacostraca</taxon>
        <taxon>Eucarida</taxon>
        <taxon>Euphausiacea</taxon>
        <taxon>Euphausiidae</taxon>
        <taxon>Meganyctiphanes</taxon>
    </lineage>
</organism>
<dbReference type="SUPFAM" id="SSF52266">
    <property type="entry name" value="SGNH hydrolase"/>
    <property type="match status" value="1"/>
</dbReference>
<accession>A0AAV2S0D9</accession>
<gene>
    <name evidence="1" type="ORF">MNOR_LOCUS29830</name>
</gene>
<sequence length="128" mass="14880">GSNDIDVASWPEDKPLNSPANDLLRLRDNLLNHYDHVFIVGLPERDFCRGHNPELVHRLSLRCNQRLNDVIKGYYIKLPHAAFNWTDGSRFTPDGVHHTNEMYDFILHCVQLKLRAIMTGDDQYVRIV</sequence>
<keyword evidence="2" id="KW-1185">Reference proteome</keyword>
<protein>
    <recommendedName>
        <fullName evidence="3">SGNH hydrolase-type esterase domain-containing protein</fullName>
    </recommendedName>
</protein>
<dbReference type="EMBL" id="CAXKWB010035242">
    <property type="protein sequence ID" value="CAL4146154.1"/>
    <property type="molecule type" value="Genomic_DNA"/>
</dbReference>
<reference evidence="1 2" key="1">
    <citation type="submission" date="2024-05" db="EMBL/GenBank/DDBJ databases">
        <authorList>
            <person name="Wallberg A."/>
        </authorList>
    </citation>
    <scope>NUCLEOTIDE SEQUENCE [LARGE SCALE GENOMIC DNA]</scope>
</reference>